<dbReference type="GO" id="GO:0016627">
    <property type="term" value="F:oxidoreductase activity, acting on the CH-CH group of donors"/>
    <property type="evidence" value="ECO:0007669"/>
    <property type="project" value="TreeGrafter"/>
</dbReference>
<name>A0A6C1BV04_9ACTN</name>
<dbReference type="GO" id="GO:0005829">
    <property type="term" value="C:cytosol"/>
    <property type="evidence" value="ECO:0007669"/>
    <property type="project" value="TreeGrafter"/>
</dbReference>
<dbReference type="PANTHER" id="PTHR35176:SF6">
    <property type="entry name" value="HEME OXYGENASE HI_0854-RELATED"/>
    <property type="match status" value="1"/>
</dbReference>
<organism evidence="4 5">
    <name type="scientific">Streptomyces albus</name>
    <dbReference type="NCBI Taxonomy" id="1888"/>
    <lineage>
        <taxon>Bacteria</taxon>
        <taxon>Bacillati</taxon>
        <taxon>Actinomycetota</taxon>
        <taxon>Actinomycetes</taxon>
        <taxon>Kitasatosporales</taxon>
        <taxon>Streptomycetaceae</taxon>
        <taxon>Streptomyces</taxon>
    </lineage>
</organism>
<dbReference type="PANTHER" id="PTHR35176">
    <property type="entry name" value="HEME OXYGENASE HI_0854-RELATED"/>
    <property type="match status" value="1"/>
</dbReference>
<dbReference type="InterPro" id="IPR052019">
    <property type="entry name" value="F420H2_bilvrd_red/Heme_oxyg"/>
</dbReference>
<dbReference type="EMBL" id="RCIY01000029">
    <property type="protein sequence ID" value="TGG87178.1"/>
    <property type="molecule type" value="Genomic_DNA"/>
</dbReference>
<sequence length="180" mass="19705">MLPAMSRQERERFLAGQHVGVLSVADFRTGGRAPLAVPVWYGYEPGGEIVVETGRQTVKAHLLRAAGRFSLCVQDERRPYRYVSVEGPVTAVADPVSPDVREALAHRYLDPDEARAYLAATSDQLKDDIAFHMRPEHWRTADFASFAADFAEPRTGQDAGAGPAEGAEGVERSEGDHRDG</sequence>
<dbReference type="GO" id="GO:0070967">
    <property type="term" value="F:coenzyme F420 binding"/>
    <property type="evidence" value="ECO:0007669"/>
    <property type="project" value="TreeGrafter"/>
</dbReference>
<gene>
    <name evidence="4" type="ORF">D8771_05390</name>
</gene>
<dbReference type="InterPro" id="IPR012349">
    <property type="entry name" value="Split_barrel_FMN-bd"/>
</dbReference>
<dbReference type="Proteomes" id="UP000298111">
    <property type="component" value="Unassembled WGS sequence"/>
</dbReference>
<feature type="compositionally biased region" description="Basic and acidic residues" evidence="2">
    <location>
        <begin position="169"/>
        <end position="180"/>
    </location>
</feature>
<dbReference type="Gene3D" id="2.30.110.10">
    <property type="entry name" value="Electron Transport, Fmn-binding Protein, Chain A"/>
    <property type="match status" value="1"/>
</dbReference>
<keyword evidence="1" id="KW-0560">Oxidoreductase</keyword>
<dbReference type="InterPro" id="IPR011576">
    <property type="entry name" value="Pyridox_Oxase_N"/>
</dbReference>
<evidence type="ECO:0000313" key="5">
    <source>
        <dbReference type="Proteomes" id="UP000298111"/>
    </source>
</evidence>
<dbReference type="Pfam" id="PF01243">
    <property type="entry name" value="PNPOx_N"/>
    <property type="match status" value="1"/>
</dbReference>
<proteinExistence type="predicted"/>
<feature type="domain" description="Pyridoxamine 5'-phosphate oxidase N-terminal" evidence="3">
    <location>
        <begin position="8"/>
        <end position="140"/>
    </location>
</feature>
<dbReference type="GeneID" id="75185727"/>
<evidence type="ECO:0000256" key="1">
    <source>
        <dbReference type="ARBA" id="ARBA00023002"/>
    </source>
</evidence>
<dbReference type="RefSeq" id="WP_016466932.1">
    <property type="nucleotide sequence ID" value="NZ_BNEJ01000017.1"/>
</dbReference>
<protein>
    <submittedName>
        <fullName evidence="4">Pyridoxamine 5'-phosphate oxidase</fullName>
    </submittedName>
</protein>
<feature type="region of interest" description="Disordered" evidence="2">
    <location>
        <begin position="149"/>
        <end position="180"/>
    </location>
</feature>
<reference evidence="4 5" key="1">
    <citation type="submission" date="2018-10" db="EMBL/GenBank/DDBJ databases">
        <title>Isolation of pseudouridimycin from Streptomyces albus DSM 40763.</title>
        <authorList>
            <person name="Rosenqvist P."/>
            <person name="Metsae-Ketelae M."/>
            <person name="Virta P."/>
        </authorList>
    </citation>
    <scope>NUCLEOTIDE SEQUENCE [LARGE SCALE GENOMIC DNA]</scope>
    <source>
        <strain evidence="4 5">DSM 40763</strain>
    </source>
</reference>
<evidence type="ECO:0000313" key="4">
    <source>
        <dbReference type="EMBL" id="TGG87178.1"/>
    </source>
</evidence>
<evidence type="ECO:0000259" key="3">
    <source>
        <dbReference type="Pfam" id="PF01243"/>
    </source>
</evidence>
<comment type="caution">
    <text evidence="4">The sequence shown here is derived from an EMBL/GenBank/DDBJ whole genome shotgun (WGS) entry which is preliminary data.</text>
</comment>
<dbReference type="SUPFAM" id="SSF50475">
    <property type="entry name" value="FMN-binding split barrel"/>
    <property type="match status" value="1"/>
</dbReference>
<evidence type="ECO:0000256" key="2">
    <source>
        <dbReference type="SAM" id="MobiDB-lite"/>
    </source>
</evidence>
<dbReference type="AlphaFoldDB" id="A0A6C1BV04"/>
<accession>A0A6C1BV04</accession>